<dbReference type="PIRSF" id="PIRSF000303">
    <property type="entry name" value="Glutathion_perox"/>
    <property type="match status" value="1"/>
</dbReference>
<keyword evidence="3 5" id="KW-0560">Oxidoreductase</keyword>
<dbReference type="OrthoDB" id="9789406at2"/>
<reference evidence="6 7" key="1">
    <citation type="journal article" date="2013" name="Environ. Microbiol.">
        <title>Genome analysis of Chitinivibrio alkaliphilus gen. nov., sp. nov., a novel extremely haloalkaliphilic anaerobic chitinolytic bacterium from the candidate phylum Termite Group 3.</title>
        <authorList>
            <person name="Sorokin D.Y."/>
            <person name="Gumerov V.M."/>
            <person name="Rakitin A.L."/>
            <person name="Beletsky A.V."/>
            <person name="Damste J.S."/>
            <person name="Muyzer G."/>
            <person name="Mardanov A.V."/>
            <person name="Ravin N.V."/>
        </authorList>
    </citation>
    <scope>NUCLEOTIDE SEQUENCE [LARGE SCALE GENOMIC DNA]</scope>
    <source>
        <strain evidence="6 7">ACht1</strain>
    </source>
</reference>
<dbReference type="eggNOG" id="COG0386">
    <property type="taxonomic scope" value="Bacteria"/>
</dbReference>
<dbReference type="STRING" id="1313304.CALK_2245"/>
<dbReference type="InterPro" id="IPR000889">
    <property type="entry name" value="Glutathione_peroxidase"/>
</dbReference>
<dbReference type="GO" id="GO:0034599">
    <property type="term" value="P:cellular response to oxidative stress"/>
    <property type="evidence" value="ECO:0007669"/>
    <property type="project" value="TreeGrafter"/>
</dbReference>
<accession>U7D725</accession>
<keyword evidence="2 5" id="KW-0575">Peroxidase</keyword>
<dbReference type="Pfam" id="PF00255">
    <property type="entry name" value="GSHPx"/>
    <property type="match status" value="1"/>
</dbReference>
<dbReference type="AlphaFoldDB" id="U7D725"/>
<evidence type="ECO:0000256" key="1">
    <source>
        <dbReference type="ARBA" id="ARBA00006926"/>
    </source>
</evidence>
<sequence length="160" mass="17817">MNTGFYGYTAITIYGEEVSMQTYRKQFVLVVNTASECGYTPQYAGLQTLYEKHSDSLTVLGFPCNQFGEEEPGDAESIRSGCLTTYGVTFPVFQKICVNGKNTHPLYQYLKKKCPGSNGNAIEGNFTKFLIDPMGCPMKRFSSSVTPEEIHQYLKKQGGL</sequence>
<dbReference type="PANTHER" id="PTHR11592:SF78">
    <property type="entry name" value="GLUTATHIONE PEROXIDASE"/>
    <property type="match status" value="1"/>
</dbReference>
<name>U7D725_9BACT</name>
<evidence type="ECO:0000256" key="5">
    <source>
        <dbReference type="RuleBase" id="RU000499"/>
    </source>
</evidence>
<protein>
    <recommendedName>
        <fullName evidence="5">Glutathione peroxidase</fullName>
    </recommendedName>
</protein>
<dbReference type="Gene3D" id="3.40.30.10">
    <property type="entry name" value="Glutaredoxin"/>
    <property type="match status" value="1"/>
</dbReference>
<dbReference type="PRINTS" id="PR01011">
    <property type="entry name" value="GLUTPROXDASE"/>
</dbReference>
<dbReference type="CDD" id="cd00340">
    <property type="entry name" value="GSH_Peroxidase"/>
    <property type="match status" value="1"/>
</dbReference>
<dbReference type="GO" id="GO:0004601">
    <property type="term" value="F:peroxidase activity"/>
    <property type="evidence" value="ECO:0007669"/>
    <property type="project" value="UniProtKB-KW"/>
</dbReference>
<comment type="similarity">
    <text evidence="1 5">Belongs to the glutathione peroxidase family.</text>
</comment>
<dbReference type="PANTHER" id="PTHR11592">
    <property type="entry name" value="GLUTATHIONE PEROXIDASE"/>
    <property type="match status" value="1"/>
</dbReference>
<dbReference type="PROSITE" id="PS51355">
    <property type="entry name" value="GLUTATHIONE_PEROXID_3"/>
    <property type="match status" value="1"/>
</dbReference>
<dbReference type="RefSeq" id="WP_022637612.1">
    <property type="nucleotide sequence ID" value="NZ_ASJR01000027.1"/>
</dbReference>
<dbReference type="EMBL" id="ASJR01000027">
    <property type="protein sequence ID" value="ERP30877.1"/>
    <property type="molecule type" value="Genomic_DNA"/>
</dbReference>
<keyword evidence="7" id="KW-1185">Reference proteome</keyword>
<proteinExistence type="inferred from homology"/>
<dbReference type="InterPro" id="IPR036249">
    <property type="entry name" value="Thioredoxin-like_sf"/>
</dbReference>
<gene>
    <name evidence="6" type="ORF">CALK_2245</name>
</gene>
<dbReference type="PROSITE" id="PS00763">
    <property type="entry name" value="GLUTATHIONE_PEROXID_2"/>
    <property type="match status" value="1"/>
</dbReference>
<evidence type="ECO:0000313" key="7">
    <source>
        <dbReference type="Proteomes" id="UP000017148"/>
    </source>
</evidence>
<dbReference type="SUPFAM" id="SSF52833">
    <property type="entry name" value="Thioredoxin-like"/>
    <property type="match status" value="1"/>
</dbReference>
<organism evidence="6 7">
    <name type="scientific">Chitinivibrio alkaliphilus ACht1</name>
    <dbReference type="NCBI Taxonomy" id="1313304"/>
    <lineage>
        <taxon>Bacteria</taxon>
        <taxon>Pseudomonadati</taxon>
        <taxon>Fibrobacterota</taxon>
        <taxon>Chitinivibrionia</taxon>
        <taxon>Chitinivibrionales</taxon>
        <taxon>Chitinivibrionaceae</taxon>
        <taxon>Chitinivibrio</taxon>
    </lineage>
</organism>
<comment type="caution">
    <text evidence="6">The sequence shown here is derived from an EMBL/GenBank/DDBJ whole genome shotgun (WGS) entry which is preliminary data.</text>
</comment>
<dbReference type="InterPro" id="IPR029760">
    <property type="entry name" value="GPX_CS"/>
</dbReference>
<evidence type="ECO:0000256" key="4">
    <source>
        <dbReference type="PIRSR" id="PIRSR000303-1"/>
    </source>
</evidence>
<feature type="active site" evidence="4">
    <location>
        <position position="37"/>
    </location>
</feature>
<evidence type="ECO:0000256" key="3">
    <source>
        <dbReference type="ARBA" id="ARBA00023002"/>
    </source>
</evidence>
<evidence type="ECO:0000313" key="6">
    <source>
        <dbReference type="EMBL" id="ERP30877.1"/>
    </source>
</evidence>
<evidence type="ECO:0000256" key="2">
    <source>
        <dbReference type="ARBA" id="ARBA00022559"/>
    </source>
</evidence>
<dbReference type="Proteomes" id="UP000017148">
    <property type="component" value="Unassembled WGS sequence"/>
</dbReference>